<dbReference type="NCBIfam" id="TIGR02098">
    <property type="entry name" value="MJ0042_CXXC"/>
    <property type="match status" value="1"/>
</dbReference>
<accession>A0A8J6QVS2</accession>
<evidence type="ECO:0000313" key="5">
    <source>
        <dbReference type="Proteomes" id="UP000632828"/>
    </source>
</evidence>
<dbReference type="Pfam" id="PF00072">
    <property type="entry name" value="Response_reg"/>
    <property type="match status" value="1"/>
</dbReference>
<protein>
    <submittedName>
        <fullName evidence="4">Response regulator</fullName>
    </submittedName>
</protein>
<dbReference type="PANTHER" id="PTHR44591:SF3">
    <property type="entry name" value="RESPONSE REGULATORY DOMAIN-CONTAINING PROTEIN"/>
    <property type="match status" value="1"/>
</dbReference>
<dbReference type="InterPro" id="IPR050595">
    <property type="entry name" value="Bact_response_regulator"/>
</dbReference>
<dbReference type="InterPro" id="IPR001789">
    <property type="entry name" value="Sig_transdc_resp-reg_receiver"/>
</dbReference>
<dbReference type="PROSITE" id="PS50110">
    <property type="entry name" value="RESPONSE_REGULATORY"/>
    <property type="match status" value="1"/>
</dbReference>
<organism evidence="4 5">
    <name type="scientific">Pelovirga terrestris</name>
    <dbReference type="NCBI Taxonomy" id="2771352"/>
    <lineage>
        <taxon>Bacteria</taxon>
        <taxon>Pseudomonadati</taxon>
        <taxon>Thermodesulfobacteriota</taxon>
        <taxon>Desulfuromonadia</taxon>
        <taxon>Geobacterales</taxon>
        <taxon>Geobacteraceae</taxon>
        <taxon>Pelovirga</taxon>
    </lineage>
</organism>
<evidence type="ECO:0000313" key="4">
    <source>
        <dbReference type="EMBL" id="MBD1399201.1"/>
    </source>
</evidence>
<dbReference type="Proteomes" id="UP000632828">
    <property type="component" value="Unassembled WGS sequence"/>
</dbReference>
<dbReference type="SUPFAM" id="SSF52172">
    <property type="entry name" value="CheY-like"/>
    <property type="match status" value="1"/>
</dbReference>
<name>A0A8J6QVS2_9BACT</name>
<reference evidence="4" key="1">
    <citation type="submission" date="2020-09" db="EMBL/GenBank/DDBJ databases">
        <title>Pelobacter alkaliphilus sp. nov., a novel anaerobic arsenate-reducing bacterium from terrestrial mud volcano.</title>
        <authorList>
            <person name="Khomyakova M.A."/>
            <person name="Merkel A.Y."/>
            <person name="Slobodkin A.I."/>
        </authorList>
    </citation>
    <scope>NUCLEOTIDE SEQUENCE</scope>
    <source>
        <strain evidence="4">M08fum</strain>
    </source>
</reference>
<feature type="modified residue" description="4-aspartylphosphate" evidence="2">
    <location>
        <position position="97"/>
    </location>
</feature>
<dbReference type="GO" id="GO:0000160">
    <property type="term" value="P:phosphorelay signal transduction system"/>
    <property type="evidence" value="ECO:0007669"/>
    <property type="project" value="InterPro"/>
</dbReference>
<dbReference type="PANTHER" id="PTHR44591">
    <property type="entry name" value="STRESS RESPONSE REGULATOR PROTEIN 1"/>
    <property type="match status" value="1"/>
</dbReference>
<evidence type="ECO:0000259" key="3">
    <source>
        <dbReference type="PROSITE" id="PS50110"/>
    </source>
</evidence>
<evidence type="ECO:0000256" key="1">
    <source>
        <dbReference type="ARBA" id="ARBA00022553"/>
    </source>
</evidence>
<sequence>MKIQCPKCEAKYLTQLAIDSSSSVVVTCPKCRHRFTVDPLKDGKPSPKILIVDDARFFRELIMDLLVDQNVELTTAHCGEEAWKLLQSVSFDLLIADINLPDISGSDLIKRVRNDPHCASLPILCISGVYRQDDDARQAFIAGANDFMTKSFHPEDFTARIDKLLAR</sequence>
<dbReference type="InterPro" id="IPR011006">
    <property type="entry name" value="CheY-like_superfamily"/>
</dbReference>
<evidence type="ECO:0000256" key="2">
    <source>
        <dbReference type="PROSITE-ProRule" id="PRU00169"/>
    </source>
</evidence>
<keyword evidence="5" id="KW-1185">Reference proteome</keyword>
<dbReference type="EMBL" id="JACWUN010000001">
    <property type="protein sequence ID" value="MBD1399201.1"/>
    <property type="molecule type" value="Genomic_DNA"/>
</dbReference>
<gene>
    <name evidence="4" type="ORF">ICT70_00780</name>
</gene>
<dbReference type="InterPro" id="IPR011723">
    <property type="entry name" value="Znf/thioredoxin_put"/>
</dbReference>
<comment type="caution">
    <text evidence="4">The sequence shown here is derived from an EMBL/GenBank/DDBJ whole genome shotgun (WGS) entry which is preliminary data.</text>
</comment>
<dbReference type="CDD" id="cd00156">
    <property type="entry name" value="REC"/>
    <property type="match status" value="1"/>
</dbReference>
<dbReference type="AlphaFoldDB" id="A0A8J6QVS2"/>
<dbReference type="Gene3D" id="3.40.50.2300">
    <property type="match status" value="1"/>
</dbReference>
<proteinExistence type="predicted"/>
<feature type="domain" description="Response regulatory" evidence="3">
    <location>
        <begin position="48"/>
        <end position="165"/>
    </location>
</feature>
<dbReference type="SMART" id="SM00448">
    <property type="entry name" value="REC"/>
    <property type="match status" value="1"/>
</dbReference>
<dbReference type="RefSeq" id="WP_191153474.1">
    <property type="nucleotide sequence ID" value="NZ_JACWUN010000001.1"/>
</dbReference>
<keyword evidence="1 2" id="KW-0597">Phosphoprotein</keyword>